<evidence type="ECO:0000313" key="1">
    <source>
        <dbReference type="EMBL" id="JAD57125.1"/>
    </source>
</evidence>
<dbReference type="EMBL" id="GBRH01240770">
    <property type="protein sequence ID" value="JAD57125.1"/>
    <property type="molecule type" value="Transcribed_RNA"/>
</dbReference>
<protein>
    <submittedName>
        <fullName evidence="1">Uncharacterized protein</fullName>
    </submittedName>
</protein>
<reference evidence="1" key="2">
    <citation type="journal article" date="2015" name="Data Brief">
        <title>Shoot transcriptome of the giant reed, Arundo donax.</title>
        <authorList>
            <person name="Barrero R.A."/>
            <person name="Guerrero F.D."/>
            <person name="Moolhuijzen P."/>
            <person name="Goolsby J.A."/>
            <person name="Tidwell J."/>
            <person name="Bellgard S.E."/>
            <person name="Bellgard M.I."/>
        </authorList>
    </citation>
    <scope>NUCLEOTIDE SEQUENCE</scope>
    <source>
        <tissue evidence="1">Shoot tissue taken approximately 20 cm above the soil surface</tissue>
    </source>
</reference>
<organism evidence="1">
    <name type="scientific">Arundo donax</name>
    <name type="common">Giant reed</name>
    <name type="synonym">Donax arundinaceus</name>
    <dbReference type="NCBI Taxonomy" id="35708"/>
    <lineage>
        <taxon>Eukaryota</taxon>
        <taxon>Viridiplantae</taxon>
        <taxon>Streptophyta</taxon>
        <taxon>Embryophyta</taxon>
        <taxon>Tracheophyta</taxon>
        <taxon>Spermatophyta</taxon>
        <taxon>Magnoliopsida</taxon>
        <taxon>Liliopsida</taxon>
        <taxon>Poales</taxon>
        <taxon>Poaceae</taxon>
        <taxon>PACMAD clade</taxon>
        <taxon>Arundinoideae</taxon>
        <taxon>Arundineae</taxon>
        <taxon>Arundo</taxon>
    </lineage>
</organism>
<dbReference type="AlphaFoldDB" id="A0A0A9B7I1"/>
<accession>A0A0A9B7I1</accession>
<reference evidence="1" key="1">
    <citation type="submission" date="2014-09" db="EMBL/GenBank/DDBJ databases">
        <authorList>
            <person name="Magalhaes I.L.F."/>
            <person name="Oliveira U."/>
            <person name="Santos F.R."/>
            <person name="Vidigal T.H.D.A."/>
            <person name="Brescovit A.D."/>
            <person name="Santos A.J."/>
        </authorList>
    </citation>
    <scope>NUCLEOTIDE SEQUENCE</scope>
    <source>
        <tissue evidence="1">Shoot tissue taken approximately 20 cm above the soil surface</tissue>
    </source>
</reference>
<proteinExistence type="predicted"/>
<name>A0A0A9B7I1_ARUDO</name>
<sequence>MLQANSAHYPVDNLMHC</sequence>